<dbReference type="Pfam" id="PF04445">
    <property type="entry name" value="SAM_MT"/>
    <property type="match status" value="1"/>
</dbReference>
<protein>
    <recommendedName>
        <fullName evidence="3">Protein-L-IsoD(D-D) O-methyltransferase</fullName>
    </recommendedName>
</protein>
<dbReference type="OrthoDB" id="1653798at2"/>
<dbReference type="Gene3D" id="3.40.50.150">
    <property type="entry name" value="Vaccinia Virus protein VP39"/>
    <property type="match status" value="1"/>
</dbReference>
<sequence>MLLTTCGRPDEQNIQQARQAAEQLGIRFVYRKKRSIQSIQEQENSDCIVYGKERLELYRKGDREPFFFHPNSAMFRMKRIIRDEPDPFLTACNLSEGKSFLDCTLGLAGDSIMASYAVGSTGEVAGIEANPFIAFIVKNGLRTWRSGIAEMDEAMKRITVRQGYALNVLRNLADNRFDCVYFDPMFEESIDASEGIKTLKNFAVYEPFTSELINEAIRVAKDRVVLKDHFRSEKFIDYNFEVMKRKSAKFHYGIKLKDSNN</sequence>
<gene>
    <name evidence="1" type="ORF">F7732_05725</name>
</gene>
<dbReference type="PANTHER" id="PTHR36112">
    <property type="entry name" value="RIBOSOMAL RNA SMALL SUBUNIT METHYLTRANSFERASE J"/>
    <property type="match status" value="1"/>
</dbReference>
<dbReference type="SUPFAM" id="SSF53335">
    <property type="entry name" value="S-adenosyl-L-methionine-dependent methyltransferases"/>
    <property type="match status" value="1"/>
</dbReference>
<keyword evidence="2" id="KW-1185">Reference proteome</keyword>
<evidence type="ECO:0000313" key="1">
    <source>
        <dbReference type="EMBL" id="KAB2333590.1"/>
    </source>
</evidence>
<organism evidence="1 2">
    <name type="scientific">Bacillus mesophilum</name>
    <dbReference type="NCBI Taxonomy" id="1071718"/>
    <lineage>
        <taxon>Bacteria</taxon>
        <taxon>Bacillati</taxon>
        <taxon>Bacillota</taxon>
        <taxon>Bacilli</taxon>
        <taxon>Bacillales</taxon>
        <taxon>Bacillaceae</taxon>
        <taxon>Bacillus</taxon>
    </lineage>
</organism>
<proteinExistence type="predicted"/>
<reference evidence="1 2" key="1">
    <citation type="journal article" date="2014" name="Arch. Microbiol.">
        <title>Bacillus mesophilum sp. nov., strain IITR-54T, a novel 4-chlorobiphenyl dechlorinating bacterium.</title>
        <authorList>
            <person name="Manickam N."/>
            <person name="Singh N.K."/>
            <person name="Bajaj A."/>
            <person name="Kumar R.M."/>
            <person name="Kaur G."/>
            <person name="Kaur N."/>
            <person name="Bala M."/>
            <person name="Kumar A."/>
            <person name="Mayilraj S."/>
        </authorList>
    </citation>
    <scope>NUCLEOTIDE SEQUENCE [LARGE SCALE GENOMIC DNA]</scope>
    <source>
        <strain evidence="1 2">IITR-54</strain>
    </source>
</reference>
<accession>A0A7V7RML5</accession>
<dbReference type="GO" id="GO:0008990">
    <property type="term" value="F:rRNA (guanine-N2-)-methyltransferase activity"/>
    <property type="evidence" value="ECO:0007669"/>
    <property type="project" value="InterPro"/>
</dbReference>
<comment type="caution">
    <text evidence="1">The sequence shown here is derived from an EMBL/GenBank/DDBJ whole genome shotgun (WGS) entry which is preliminary data.</text>
</comment>
<dbReference type="InterPro" id="IPR007536">
    <property type="entry name" value="16SrRNA_methylTrfase_J"/>
</dbReference>
<dbReference type="InterPro" id="IPR029063">
    <property type="entry name" value="SAM-dependent_MTases_sf"/>
</dbReference>
<evidence type="ECO:0000313" key="2">
    <source>
        <dbReference type="Proteomes" id="UP000441354"/>
    </source>
</evidence>
<dbReference type="AlphaFoldDB" id="A0A7V7RML5"/>
<evidence type="ECO:0008006" key="3">
    <source>
        <dbReference type="Google" id="ProtNLM"/>
    </source>
</evidence>
<dbReference type="EMBL" id="WBOT01000002">
    <property type="protein sequence ID" value="KAB2333590.1"/>
    <property type="molecule type" value="Genomic_DNA"/>
</dbReference>
<dbReference type="Proteomes" id="UP000441354">
    <property type="component" value="Unassembled WGS sequence"/>
</dbReference>
<name>A0A7V7RML5_9BACI</name>
<dbReference type="RefSeq" id="WP_151572938.1">
    <property type="nucleotide sequence ID" value="NZ_WBOT01000002.1"/>
</dbReference>
<dbReference type="PANTHER" id="PTHR36112:SF1">
    <property type="entry name" value="RIBOSOMAL RNA SMALL SUBUNIT METHYLTRANSFERASE J"/>
    <property type="match status" value="1"/>
</dbReference>